<feature type="compositionally biased region" description="Basic and acidic residues" evidence="4">
    <location>
        <begin position="452"/>
        <end position="463"/>
    </location>
</feature>
<dbReference type="PANTHER" id="PTHR46170">
    <property type="entry name" value="GATOR COMPLEX PROTEIN WDR59"/>
    <property type="match status" value="1"/>
</dbReference>
<dbReference type="GO" id="GO:0005774">
    <property type="term" value="C:vacuolar membrane"/>
    <property type="evidence" value="ECO:0007669"/>
    <property type="project" value="TreeGrafter"/>
</dbReference>
<dbReference type="Pfam" id="PF17120">
    <property type="entry name" value="zf-RING_16"/>
    <property type="match status" value="1"/>
</dbReference>
<dbReference type="InterPro" id="IPR001680">
    <property type="entry name" value="WD40_rpt"/>
</dbReference>
<dbReference type="GO" id="GO:0035591">
    <property type="term" value="F:signaling adaptor activity"/>
    <property type="evidence" value="ECO:0007669"/>
    <property type="project" value="TreeGrafter"/>
</dbReference>
<keyword evidence="2" id="KW-0677">Repeat</keyword>
<sequence length="1347" mass="148240">MMSSALPQSLLSARRPTNAPSISFRDVPTAMQNLHNTRDTVNLDSEPSSPEDGGTFKRSMQIDNKGLVGDAVGNMSISPSSRDVVLAARRGLFIIDLEFPLEVPRFLPQGGTWDVADVQWNPHPARAEYIVSTSSEKLLIWNLLLQTKTSIEHILHSHYRAITDINWHTTEPDTVVSTGIDSWIWSWDLRTTSRPAWGMSAFNAGGTQVKWNRKDANILASSHMSEVLIWDRRKGSMPISRIQAHKAKIYGIDWSHERRNEIVTCSLDKTIKVWDVQKSPTEQGGHVPDSVIETGYPVWRARDLPFGQGVLSLPQRGETALEMFAHDGTEGPVEVFAGHTDVVKEFVWRKGGRDGGEYQLITWSKDRTLRFWPVDEEAMQKPAPAPAPALRMRSASGSDRDQSFRVVPEGNRNSPTLSAPIGHRGLLSEVRAPRMTNPNPVLHPHHGSTARALHEQPHAESREANSALASTSVIPSSLHHGGTMSRGNIGGKSVKIEMITWMKNVREVSRQDESSGPGNRNGARSDSGSATNSGSTSSSRSQERDSTGRSDSRGRRGEEKERDSQSLQAEITSAIAKLETLIQSKIRLEKHDLVKKRTCTLGLYGPWGGTSSVFIRVTFTFPKEYPQAPHPRGTPSLELERSPLVSMKDRAFMLRKLKAIRERRRPCLEACLRFLLFGTDDGISSAGARGRVPLDSESSSDDDDLPAAKAKDTTANLLRGHKNMSEPRTSQGIFAPNGDLVCFFRAPPRIVRNLIREVSASPGAAASSSSTDVVPHLLQSPALVSDAVRRLGLAARDKTMNPVPRKDNDGPDNILRIMTNLLTFSQSKYRREPEQKQKAQEELPANYALVAVRRSTVYIKRRVDVARADKAVAEEYKFEARSLADLCEENARIATSKSRYDHARMFKVLQSLFPRSEKGEISSFGALAHQLVMRIYEECSATKDIQILAMISAVLLQACRRVTVEGKIHTYTYLGNAADVSATIESITPITTDEFRTPLTSTPKFRTGDYFSLARRRDSRTMPNNSPIWPRLSSSPSAPAITAAALSSSNSSRGSWSSLFNTGSMRQFMSGMQDSIKDGLATPMAETMPIHRAAIPVPATDSVRSPPTSPRYGRDTSTSTHSSVVSRSWGESPAPSSVRANIAFSSAGHVRRPTFSQVISPRPMIAEKKLLIFDEVIEDCDEKGIHFEPSILKQFAIHVTVYADMLLGWQLYSQRVALLQSVASDIQKLAPAHIVAGLRNKGLGVTASCEHCGHAFFSTELNCSQCAGRRKLPECSICRLPVKGLSRTCSRCLHATHMSCWNSARISACGTGCGCVCPGLSADIPILEPARLVRSPHSIISPLPPVL</sequence>
<dbReference type="InterPro" id="IPR036322">
    <property type="entry name" value="WD40_repeat_dom_sf"/>
</dbReference>
<gene>
    <name evidence="6" type="ORF">FIBSPDRAFT_818104</name>
    <name evidence="7" type="ORF">FIBSPDRAFT_818121</name>
</gene>
<feature type="region of interest" description="Disordered" evidence="4">
    <location>
        <begin position="1098"/>
        <end position="1135"/>
    </location>
</feature>
<dbReference type="EMBL" id="KV417507">
    <property type="protein sequence ID" value="KZP27703.1"/>
    <property type="molecule type" value="Genomic_DNA"/>
</dbReference>
<dbReference type="PANTHER" id="PTHR46170:SF1">
    <property type="entry name" value="GATOR COMPLEX PROTEIN WDR59"/>
    <property type="match status" value="1"/>
</dbReference>
<evidence type="ECO:0000313" key="7">
    <source>
        <dbReference type="EMBL" id="KZP27703.1"/>
    </source>
</evidence>
<dbReference type="InterPro" id="IPR015943">
    <property type="entry name" value="WD40/YVTN_repeat-like_dom_sf"/>
</dbReference>
<feature type="compositionally biased region" description="Low complexity" evidence="4">
    <location>
        <begin position="1116"/>
        <end position="1128"/>
    </location>
</feature>
<feature type="region of interest" description="Disordered" evidence="4">
    <location>
        <begin position="37"/>
        <end position="58"/>
    </location>
</feature>
<protein>
    <recommendedName>
        <fullName evidence="5">WDR59/RTC1-like RING zinc finger domain-containing protein</fullName>
    </recommendedName>
</protein>
<dbReference type="EMBL" id="KV417507">
    <property type="protein sequence ID" value="KZP27696.1"/>
    <property type="molecule type" value="Genomic_DNA"/>
</dbReference>
<feature type="domain" description="WDR59/RTC1-like RING zinc finger" evidence="5">
    <location>
        <begin position="1273"/>
        <end position="1318"/>
    </location>
</feature>
<dbReference type="Pfam" id="PF00400">
    <property type="entry name" value="WD40"/>
    <property type="match status" value="1"/>
</dbReference>
<dbReference type="PROSITE" id="PS50294">
    <property type="entry name" value="WD_REPEATS_REGION"/>
    <property type="match status" value="1"/>
</dbReference>
<dbReference type="OrthoDB" id="311712at2759"/>
<feature type="compositionally biased region" description="Basic and acidic residues" evidence="4">
    <location>
        <begin position="541"/>
        <end position="564"/>
    </location>
</feature>
<dbReference type="GO" id="GO:0035859">
    <property type="term" value="C:Seh1-associated complex"/>
    <property type="evidence" value="ECO:0007669"/>
    <property type="project" value="TreeGrafter"/>
</dbReference>
<feature type="region of interest" description="Disordered" evidence="4">
    <location>
        <begin position="687"/>
        <end position="731"/>
    </location>
</feature>
<evidence type="ECO:0000313" key="6">
    <source>
        <dbReference type="EMBL" id="KZP27696.1"/>
    </source>
</evidence>
<dbReference type="PROSITE" id="PS00678">
    <property type="entry name" value="WD_REPEATS_1"/>
    <property type="match status" value="2"/>
</dbReference>
<evidence type="ECO:0000313" key="8">
    <source>
        <dbReference type="Proteomes" id="UP000076532"/>
    </source>
</evidence>
<evidence type="ECO:0000256" key="4">
    <source>
        <dbReference type="SAM" id="MobiDB-lite"/>
    </source>
</evidence>
<evidence type="ECO:0000259" key="5">
    <source>
        <dbReference type="Pfam" id="PF17120"/>
    </source>
</evidence>
<feature type="compositionally biased region" description="Low complexity" evidence="4">
    <location>
        <begin position="524"/>
        <end position="540"/>
    </location>
</feature>
<dbReference type="Proteomes" id="UP000076532">
    <property type="component" value="Unassembled WGS sequence"/>
</dbReference>
<dbReference type="GO" id="GO:1904263">
    <property type="term" value="P:positive regulation of TORC1 signaling"/>
    <property type="evidence" value="ECO:0007669"/>
    <property type="project" value="TreeGrafter"/>
</dbReference>
<dbReference type="PROSITE" id="PS50082">
    <property type="entry name" value="WD_REPEATS_2"/>
    <property type="match status" value="1"/>
</dbReference>
<accession>A0A166QYD6</accession>
<reference evidence="6 8" key="1">
    <citation type="journal article" date="2016" name="Mol. Biol. Evol.">
        <title>Comparative Genomics of Early-Diverging Mushroom-Forming Fungi Provides Insights into the Origins of Lignocellulose Decay Capabilities.</title>
        <authorList>
            <person name="Nagy L.G."/>
            <person name="Riley R."/>
            <person name="Tritt A."/>
            <person name="Adam C."/>
            <person name="Daum C."/>
            <person name="Floudas D."/>
            <person name="Sun H."/>
            <person name="Yadav J.S."/>
            <person name="Pangilinan J."/>
            <person name="Larsson K.H."/>
            <person name="Matsuura K."/>
            <person name="Barry K."/>
            <person name="Labutti K."/>
            <person name="Kuo R."/>
            <person name="Ohm R.A."/>
            <person name="Bhattacharya S.S."/>
            <person name="Shirouzu T."/>
            <person name="Yoshinaga Y."/>
            <person name="Martin F.M."/>
            <person name="Grigoriev I.V."/>
            <person name="Hibbett D.S."/>
        </authorList>
    </citation>
    <scope>NUCLEOTIDE SEQUENCE [LARGE SCALE GENOMIC DNA]</scope>
    <source>
        <strain evidence="6 8">CBS 109695</strain>
    </source>
</reference>
<evidence type="ECO:0000256" key="1">
    <source>
        <dbReference type="ARBA" id="ARBA00022574"/>
    </source>
</evidence>
<feature type="compositionally biased region" description="Polar residues" evidence="4">
    <location>
        <begin position="37"/>
        <end position="48"/>
    </location>
</feature>
<dbReference type="GO" id="GO:0034198">
    <property type="term" value="P:cellular response to amino acid starvation"/>
    <property type="evidence" value="ECO:0007669"/>
    <property type="project" value="TreeGrafter"/>
</dbReference>
<keyword evidence="8" id="KW-1185">Reference proteome</keyword>
<dbReference type="InterPro" id="IPR049566">
    <property type="entry name" value="WDR59_RTC1-like_RING_Znf"/>
</dbReference>
<evidence type="ECO:0000256" key="2">
    <source>
        <dbReference type="ARBA" id="ARBA00022737"/>
    </source>
</evidence>
<dbReference type="InterPro" id="IPR049567">
    <property type="entry name" value="WDR59-like"/>
</dbReference>
<dbReference type="SUPFAM" id="SSF50978">
    <property type="entry name" value="WD40 repeat-like"/>
    <property type="match status" value="1"/>
</dbReference>
<evidence type="ECO:0000256" key="3">
    <source>
        <dbReference type="PROSITE-ProRule" id="PRU00221"/>
    </source>
</evidence>
<organism evidence="6 8">
    <name type="scientific">Athelia psychrophila</name>
    <dbReference type="NCBI Taxonomy" id="1759441"/>
    <lineage>
        <taxon>Eukaryota</taxon>
        <taxon>Fungi</taxon>
        <taxon>Dikarya</taxon>
        <taxon>Basidiomycota</taxon>
        <taxon>Agaricomycotina</taxon>
        <taxon>Agaricomycetes</taxon>
        <taxon>Agaricomycetidae</taxon>
        <taxon>Atheliales</taxon>
        <taxon>Atheliaceae</taxon>
        <taxon>Athelia</taxon>
    </lineage>
</organism>
<keyword evidence="1 3" id="KW-0853">WD repeat</keyword>
<dbReference type="SMART" id="SM00320">
    <property type="entry name" value="WD40"/>
    <property type="match status" value="5"/>
</dbReference>
<dbReference type="InterPro" id="IPR019775">
    <property type="entry name" value="WD40_repeat_CS"/>
</dbReference>
<feature type="region of interest" description="Disordered" evidence="4">
    <location>
        <begin position="508"/>
        <end position="568"/>
    </location>
</feature>
<feature type="region of interest" description="Disordered" evidence="4">
    <location>
        <begin position="1"/>
        <end position="23"/>
    </location>
</feature>
<dbReference type="STRING" id="436010.A0A166QYD6"/>
<dbReference type="Gene3D" id="2.130.10.10">
    <property type="entry name" value="YVTN repeat-like/Quinoprotein amine dehydrogenase"/>
    <property type="match status" value="1"/>
</dbReference>
<feature type="repeat" description="WD" evidence="3">
    <location>
        <begin position="242"/>
        <end position="284"/>
    </location>
</feature>
<proteinExistence type="predicted"/>
<feature type="compositionally biased region" description="Polar residues" evidence="4">
    <location>
        <begin position="1"/>
        <end position="11"/>
    </location>
</feature>
<feature type="region of interest" description="Disordered" evidence="4">
    <location>
        <begin position="379"/>
        <end position="470"/>
    </location>
</feature>
<name>A0A166QYD6_9AGAM</name>